<feature type="domain" description="MAM" evidence="2">
    <location>
        <begin position="27"/>
        <end position="169"/>
    </location>
</feature>
<dbReference type="InterPro" id="IPR000998">
    <property type="entry name" value="MAM_dom"/>
</dbReference>
<proteinExistence type="predicted"/>
<organism evidence="3 4">
    <name type="scientific">Plakobranchus ocellatus</name>
    <dbReference type="NCBI Taxonomy" id="259542"/>
    <lineage>
        <taxon>Eukaryota</taxon>
        <taxon>Metazoa</taxon>
        <taxon>Spiralia</taxon>
        <taxon>Lophotrochozoa</taxon>
        <taxon>Mollusca</taxon>
        <taxon>Gastropoda</taxon>
        <taxon>Heterobranchia</taxon>
        <taxon>Euthyneura</taxon>
        <taxon>Panpulmonata</taxon>
        <taxon>Sacoglossa</taxon>
        <taxon>Placobranchoidea</taxon>
        <taxon>Plakobranchidae</taxon>
        <taxon>Plakobranchus</taxon>
    </lineage>
</organism>
<dbReference type="SMART" id="SM00137">
    <property type="entry name" value="MAM"/>
    <property type="match status" value="1"/>
</dbReference>
<dbReference type="Gene3D" id="2.60.120.200">
    <property type="match status" value="1"/>
</dbReference>
<dbReference type="PROSITE" id="PS50060">
    <property type="entry name" value="MAM_2"/>
    <property type="match status" value="1"/>
</dbReference>
<dbReference type="EMBL" id="BLXT01008617">
    <property type="protein sequence ID" value="GFO50666.1"/>
    <property type="molecule type" value="Genomic_DNA"/>
</dbReference>
<evidence type="ECO:0000259" key="2">
    <source>
        <dbReference type="PROSITE" id="PS50060"/>
    </source>
</evidence>
<feature type="chain" id="PRO_5043427780" evidence="1">
    <location>
        <begin position="23"/>
        <end position="180"/>
    </location>
</feature>
<dbReference type="PANTHER" id="PTHR23282:SF101">
    <property type="entry name" value="MAM DOMAIN-CONTAINING PROTEIN"/>
    <property type="match status" value="1"/>
</dbReference>
<dbReference type="CDD" id="cd06263">
    <property type="entry name" value="MAM"/>
    <property type="match status" value="1"/>
</dbReference>
<accession>A0AAV4E4R1</accession>
<name>A0AAV4E4R1_9GAST</name>
<feature type="signal peptide" evidence="1">
    <location>
        <begin position="1"/>
        <end position="22"/>
    </location>
</feature>
<reference evidence="3 4" key="1">
    <citation type="journal article" date="2021" name="Elife">
        <title>Chloroplast acquisition without the gene transfer in kleptoplastic sea slugs, Plakobranchus ocellatus.</title>
        <authorList>
            <person name="Maeda T."/>
            <person name="Takahashi S."/>
            <person name="Yoshida T."/>
            <person name="Shimamura S."/>
            <person name="Takaki Y."/>
            <person name="Nagai Y."/>
            <person name="Toyoda A."/>
            <person name="Suzuki Y."/>
            <person name="Arimoto A."/>
            <person name="Ishii H."/>
            <person name="Satoh N."/>
            <person name="Nishiyama T."/>
            <person name="Hasebe M."/>
            <person name="Maruyama T."/>
            <person name="Minagawa J."/>
            <person name="Obokata J."/>
            <person name="Shigenobu S."/>
        </authorList>
    </citation>
    <scope>NUCLEOTIDE SEQUENCE [LARGE SCALE GENOMIC DNA]</scope>
</reference>
<keyword evidence="1" id="KW-0732">Signal</keyword>
<keyword evidence="4" id="KW-1185">Reference proteome</keyword>
<evidence type="ECO:0000313" key="3">
    <source>
        <dbReference type="EMBL" id="GFO50666.1"/>
    </source>
</evidence>
<dbReference type="AlphaFoldDB" id="A0AAV4E4R1"/>
<evidence type="ECO:0000256" key="1">
    <source>
        <dbReference type="SAM" id="SignalP"/>
    </source>
</evidence>
<dbReference type="SUPFAM" id="SSF49899">
    <property type="entry name" value="Concanavalin A-like lectins/glucanases"/>
    <property type="match status" value="1"/>
</dbReference>
<dbReference type="PANTHER" id="PTHR23282">
    <property type="entry name" value="APICAL ENDOSOMAL GLYCOPROTEIN PRECURSOR"/>
    <property type="match status" value="1"/>
</dbReference>
<comment type="caution">
    <text evidence="3">The sequence shown here is derived from an EMBL/GenBank/DDBJ whole genome shotgun (WGS) entry which is preliminary data.</text>
</comment>
<dbReference type="Proteomes" id="UP000735302">
    <property type="component" value="Unassembled WGS sequence"/>
</dbReference>
<dbReference type="InterPro" id="IPR051560">
    <property type="entry name" value="MAM_domain-containing"/>
</dbReference>
<evidence type="ECO:0000313" key="4">
    <source>
        <dbReference type="Proteomes" id="UP000735302"/>
    </source>
</evidence>
<protein>
    <submittedName>
        <fullName evidence="3">MAM domain-containing glycosylphosphatidylinositol anchor protein 1-like</fullName>
    </submittedName>
</protein>
<gene>
    <name evidence="3" type="ORF">PoB_007717100</name>
</gene>
<dbReference type="InterPro" id="IPR013320">
    <property type="entry name" value="ConA-like_dom_sf"/>
</dbReference>
<sequence>MELPGPGGLLLIVCFLLQGSVASVDGNVCSFELDFCSWEQSDQDNLEWHRTSGPTPTRRGGKILTGPVVDHTLGTDQGFYAYLESSAFTSGAFADLITKDSYKTTSNLEFWYYMHGQSMGSLTVLVWPENDPYPAKLDSNLSMWRMDTDMGDAWRRVAVTINSTGSFSVSDPYKVSDGYA</sequence>
<dbReference type="Pfam" id="PF00629">
    <property type="entry name" value="MAM"/>
    <property type="match status" value="1"/>
</dbReference>
<dbReference type="GO" id="GO:0016020">
    <property type="term" value="C:membrane"/>
    <property type="evidence" value="ECO:0007669"/>
    <property type="project" value="InterPro"/>
</dbReference>